<name>A0ABY7S272_9FLAO</name>
<gene>
    <name evidence="2" type="ORF">MUN68_008260</name>
</gene>
<evidence type="ECO:0000313" key="3">
    <source>
        <dbReference type="Proteomes" id="UP001202717"/>
    </source>
</evidence>
<protein>
    <submittedName>
        <fullName evidence="2">Uncharacterized protein</fullName>
    </submittedName>
</protein>
<reference evidence="2 3" key="1">
    <citation type="submission" date="2023-01" db="EMBL/GenBank/DDBJ databases">
        <title>Psychroserpens ponticola sp. nov., isolated from seawater.</title>
        <authorList>
            <person name="Kristyanto S."/>
            <person name="Jung J."/>
            <person name="Kim J.M."/>
            <person name="Jeon C.O."/>
        </authorList>
    </citation>
    <scope>NUCLEOTIDE SEQUENCE [LARGE SCALE GENOMIC DNA]</scope>
    <source>
        <strain evidence="2 3">MSW6</strain>
    </source>
</reference>
<feature type="coiled-coil region" evidence="1">
    <location>
        <begin position="277"/>
        <end position="305"/>
    </location>
</feature>
<dbReference type="EMBL" id="CP116221">
    <property type="protein sequence ID" value="WCO03488.1"/>
    <property type="molecule type" value="Genomic_DNA"/>
</dbReference>
<dbReference type="RefSeq" id="WP_249997445.1">
    <property type="nucleotide sequence ID" value="NZ_CP116221.1"/>
</dbReference>
<dbReference type="Proteomes" id="UP001202717">
    <property type="component" value="Chromosome"/>
</dbReference>
<accession>A0ABY7S272</accession>
<keyword evidence="1" id="KW-0175">Coiled coil</keyword>
<evidence type="ECO:0000256" key="1">
    <source>
        <dbReference type="SAM" id="Coils"/>
    </source>
</evidence>
<evidence type="ECO:0000313" key="2">
    <source>
        <dbReference type="EMBL" id="WCO03488.1"/>
    </source>
</evidence>
<proteinExistence type="predicted"/>
<sequence length="315" mass="37273">MNLNDFSSIIKNEKKDESQKEQAFYKFYDYYSELVKSVLKKKTFTERQLSVDIFRKKFTEKQSEAVFKKQLFASLKTLERIKKGIETGVVNRFNIGKTNGSINDFSDFLFIFSFDVYELVKYAEFKYNNKTLNYSMGSSIGSSTRDVFENGSIILFIKHFGTDSIHYRDFFSYSVFTIRLMIEVAGKKILGFNSITDENGDRIRKIKTQIAWEFIKNDQINFKRIQLPIEVDTILKIEKWTNQFIHTGYIQPIYLIENALLFLDKLTFPKSTKISNYNTLKLEFEQFLKEKVKEEQEIIINWENKNNMESKIISE</sequence>
<organism evidence="2 3">
    <name type="scientific">Psychroserpens ponticola</name>
    <dbReference type="NCBI Taxonomy" id="2932268"/>
    <lineage>
        <taxon>Bacteria</taxon>
        <taxon>Pseudomonadati</taxon>
        <taxon>Bacteroidota</taxon>
        <taxon>Flavobacteriia</taxon>
        <taxon>Flavobacteriales</taxon>
        <taxon>Flavobacteriaceae</taxon>
        <taxon>Psychroserpens</taxon>
    </lineage>
</organism>
<keyword evidence="3" id="KW-1185">Reference proteome</keyword>